<dbReference type="Gene3D" id="1.20.1070.10">
    <property type="entry name" value="Rhodopsin 7-helix transmembrane proteins"/>
    <property type="match status" value="1"/>
</dbReference>
<dbReference type="OrthoDB" id="5793039at2759"/>
<dbReference type="CDD" id="cd01040">
    <property type="entry name" value="Mb-like"/>
    <property type="match status" value="1"/>
</dbReference>
<reference evidence="7" key="1">
    <citation type="submission" date="2022-11" db="EMBL/GenBank/DDBJ databases">
        <authorList>
            <person name="Kikuchi T."/>
        </authorList>
    </citation>
    <scope>NUCLEOTIDE SEQUENCE</scope>
    <source>
        <strain evidence="7">PS1010</strain>
    </source>
</reference>
<gene>
    <name evidence="7" type="ORF">CAMP_LOCUS16036</name>
</gene>
<evidence type="ECO:0000259" key="6">
    <source>
        <dbReference type="PROSITE" id="PS50262"/>
    </source>
</evidence>
<keyword evidence="4 5" id="KW-0472">Membrane</keyword>
<evidence type="ECO:0000256" key="4">
    <source>
        <dbReference type="ARBA" id="ARBA00023136"/>
    </source>
</evidence>
<comment type="caution">
    <text evidence="7">The sequence shown here is derived from an EMBL/GenBank/DDBJ whole genome shotgun (WGS) entry which is preliminary data.</text>
</comment>
<keyword evidence="8" id="KW-1185">Reference proteome</keyword>
<evidence type="ECO:0000313" key="8">
    <source>
        <dbReference type="Proteomes" id="UP001152747"/>
    </source>
</evidence>
<dbReference type="InterPro" id="IPR052954">
    <property type="entry name" value="GPCR-Ligand_Int"/>
</dbReference>
<proteinExistence type="predicted"/>
<dbReference type="InterPro" id="IPR012292">
    <property type="entry name" value="Globin/Proto"/>
</dbReference>
<name>A0A9P1N887_9PELO</name>
<evidence type="ECO:0000256" key="3">
    <source>
        <dbReference type="ARBA" id="ARBA00022989"/>
    </source>
</evidence>
<evidence type="ECO:0000313" key="7">
    <source>
        <dbReference type="EMBL" id="CAI5453399.1"/>
    </source>
</evidence>
<dbReference type="InterPro" id="IPR017452">
    <property type="entry name" value="GPCR_Rhodpsn_7TM"/>
</dbReference>
<sequence length="351" mass="40512">MKTKPCFSISQNRTMIGAVASPLRHNFVYLIVRTVLRILFVSIGPNVFIFVVTILTVNILRVSNKSRRKLFRMNQSLIEQYASRENNQTLLALMIAVKFLVLRGLVFAIDLFEVIIGFNDPNFPLLNQFMSYAVDISNLFVIINSATNCMMYLKGAQWLDSKFNDRQTIKRKKTICEEGQLLGDRLTILCTSWDKVMKNTGGELGTRIAWNMLRKHPTMLNLKNDEPEKVSLLNGSCKRSIDHVKLKEIGNRITAFIYELLDLMKNSQTEDVITCRIRRVGAVHYDRKINFKTSLFKEFKNTILCAVADCEYDTPEERDLAIESWNIFTSFIIKEMKMGTWVMNDNVHQVP</sequence>
<dbReference type="Proteomes" id="UP001152747">
    <property type="component" value="Unassembled WGS sequence"/>
</dbReference>
<keyword evidence="3 5" id="KW-1133">Transmembrane helix</keyword>
<dbReference type="PANTHER" id="PTHR46641">
    <property type="entry name" value="FMRFAMIDE RECEPTOR-RELATED"/>
    <property type="match status" value="1"/>
</dbReference>
<dbReference type="EMBL" id="CANHGI010000005">
    <property type="protein sequence ID" value="CAI5453399.1"/>
    <property type="molecule type" value="Genomic_DNA"/>
</dbReference>
<feature type="transmembrane region" description="Helical" evidence="5">
    <location>
        <begin position="38"/>
        <end position="60"/>
    </location>
</feature>
<dbReference type="GO" id="GO:0019825">
    <property type="term" value="F:oxygen binding"/>
    <property type="evidence" value="ECO:0007669"/>
    <property type="project" value="InterPro"/>
</dbReference>
<protein>
    <recommendedName>
        <fullName evidence="6">G-protein coupled receptors family 1 profile domain-containing protein</fullName>
    </recommendedName>
</protein>
<dbReference type="AlphaFoldDB" id="A0A9P1N887"/>
<dbReference type="InterPro" id="IPR044399">
    <property type="entry name" value="Mb-like_M"/>
</dbReference>
<dbReference type="PANTHER" id="PTHR46641:SF13">
    <property type="entry name" value="G_PROTEIN_RECEP_F1_2 DOMAIN-CONTAINING PROTEIN"/>
    <property type="match status" value="1"/>
</dbReference>
<feature type="transmembrane region" description="Helical" evidence="5">
    <location>
        <begin position="90"/>
        <end position="109"/>
    </location>
</feature>
<evidence type="ECO:0000256" key="1">
    <source>
        <dbReference type="ARBA" id="ARBA00004370"/>
    </source>
</evidence>
<keyword evidence="2 5" id="KW-0812">Transmembrane</keyword>
<dbReference type="PROSITE" id="PS50262">
    <property type="entry name" value="G_PROTEIN_RECEP_F1_2"/>
    <property type="match status" value="1"/>
</dbReference>
<comment type="subcellular location">
    <subcellularLocation>
        <location evidence="1">Membrane</location>
    </subcellularLocation>
</comment>
<dbReference type="SUPFAM" id="SSF46458">
    <property type="entry name" value="Globin-like"/>
    <property type="match status" value="1"/>
</dbReference>
<feature type="domain" description="G-protein coupled receptors family 1 profile" evidence="6">
    <location>
        <begin position="1"/>
        <end position="152"/>
    </location>
</feature>
<evidence type="ECO:0000256" key="5">
    <source>
        <dbReference type="SAM" id="Phobius"/>
    </source>
</evidence>
<dbReference type="InterPro" id="IPR009050">
    <property type="entry name" value="Globin-like_sf"/>
</dbReference>
<dbReference type="Gene3D" id="1.10.490.10">
    <property type="entry name" value="Globins"/>
    <property type="match status" value="1"/>
</dbReference>
<dbReference type="GO" id="GO:0016020">
    <property type="term" value="C:membrane"/>
    <property type="evidence" value="ECO:0007669"/>
    <property type="project" value="UniProtKB-SubCell"/>
</dbReference>
<organism evidence="7 8">
    <name type="scientific">Caenorhabditis angaria</name>
    <dbReference type="NCBI Taxonomy" id="860376"/>
    <lineage>
        <taxon>Eukaryota</taxon>
        <taxon>Metazoa</taxon>
        <taxon>Ecdysozoa</taxon>
        <taxon>Nematoda</taxon>
        <taxon>Chromadorea</taxon>
        <taxon>Rhabditida</taxon>
        <taxon>Rhabditina</taxon>
        <taxon>Rhabditomorpha</taxon>
        <taxon>Rhabditoidea</taxon>
        <taxon>Rhabditidae</taxon>
        <taxon>Peloderinae</taxon>
        <taxon>Caenorhabditis</taxon>
    </lineage>
</organism>
<accession>A0A9P1N887</accession>
<evidence type="ECO:0000256" key="2">
    <source>
        <dbReference type="ARBA" id="ARBA00022692"/>
    </source>
</evidence>
<dbReference type="GO" id="GO:0020037">
    <property type="term" value="F:heme binding"/>
    <property type="evidence" value="ECO:0007669"/>
    <property type="project" value="InterPro"/>
</dbReference>